<dbReference type="InterPro" id="IPR003313">
    <property type="entry name" value="AraC-bd"/>
</dbReference>
<keyword evidence="3" id="KW-0804">Transcription</keyword>
<dbReference type="Proteomes" id="UP000291269">
    <property type="component" value="Unassembled WGS sequence"/>
</dbReference>
<keyword evidence="1" id="KW-0805">Transcription regulation</keyword>
<dbReference type="InterPro" id="IPR018060">
    <property type="entry name" value="HTH_AraC"/>
</dbReference>
<proteinExistence type="predicted"/>
<accession>A0A4Q2KH38</accession>
<sequence>MESFTAQFRVINHFPCEKGFSTPPRVFDYPYLLYVHGGRGAYKVNGRRYECERGDLFYCPPFEENVIFADEYEPFILSGLEFTVSDVHFLNENMPRRANLNDDPFAASCILKMIDEYLYDKTGAGEICSHLLSALLLELFRAQTRSAAPPKRPAREIMRYLSQNAAKKVTYAELSENFHYHKNTINRLVKEAAGVTPKEYAIRQKIKEAQKFLCFTDMSAEEISQALGYSSPCFFSQQFKQKTGFTPAQFRNRNKTP</sequence>
<evidence type="ECO:0000313" key="6">
    <source>
        <dbReference type="Proteomes" id="UP000291269"/>
    </source>
</evidence>
<keyword evidence="6" id="KW-1185">Reference proteome</keyword>
<dbReference type="GO" id="GO:0003700">
    <property type="term" value="F:DNA-binding transcription factor activity"/>
    <property type="evidence" value="ECO:0007669"/>
    <property type="project" value="InterPro"/>
</dbReference>
<reference evidence="5 6" key="1">
    <citation type="journal article" date="2019" name="Gut">
        <title>Antibiotics-induced monodominance of a novel gut bacterial order.</title>
        <authorList>
            <person name="Hildebrand F."/>
            <person name="Moitinho-Silva L."/>
            <person name="Blasche S."/>
            <person name="Jahn M.T."/>
            <person name="Gossmann T.I."/>
            <person name="Heuerta-Cepas J."/>
            <person name="Hercog R."/>
            <person name="Luetge M."/>
            <person name="Bahram M."/>
            <person name="Pryszlak A."/>
            <person name="Alves R.J."/>
            <person name="Waszak S.M."/>
            <person name="Zhu A."/>
            <person name="Ye L."/>
            <person name="Costea P.I."/>
            <person name="Aalvink S."/>
            <person name="Belzer C."/>
            <person name="Forslund S.K."/>
            <person name="Sunagawa S."/>
            <person name="Hentschel U."/>
            <person name="Merten C."/>
            <person name="Patil K.R."/>
            <person name="Benes V."/>
            <person name="Bork P."/>
        </authorList>
    </citation>
    <scope>NUCLEOTIDE SEQUENCE [LARGE SCALE GENOMIC DNA]</scope>
    <source>
        <strain evidence="5 6">HDS1380</strain>
    </source>
</reference>
<dbReference type="Pfam" id="PF12833">
    <property type="entry name" value="HTH_18"/>
    <property type="match status" value="1"/>
</dbReference>
<dbReference type="AlphaFoldDB" id="A0A4Q2KH38"/>
<comment type="caution">
    <text evidence="5">The sequence shown here is derived from an EMBL/GenBank/DDBJ whole genome shotgun (WGS) entry which is preliminary data.</text>
</comment>
<organism evidence="5 6">
    <name type="scientific">Candidatus Borkfalkia ceftriaxoniphila</name>
    <dbReference type="NCBI Taxonomy" id="2508949"/>
    <lineage>
        <taxon>Bacteria</taxon>
        <taxon>Bacillati</taxon>
        <taxon>Bacillota</taxon>
        <taxon>Clostridia</taxon>
        <taxon>Christensenellales</taxon>
        <taxon>Christensenellaceae</taxon>
        <taxon>Candidatus Borkfalkia</taxon>
    </lineage>
</organism>
<dbReference type="OrthoDB" id="9816335at2"/>
<dbReference type="SUPFAM" id="SSF46689">
    <property type="entry name" value="Homeodomain-like"/>
    <property type="match status" value="1"/>
</dbReference>
<dbReference type="SMART" id="SM00342">
    <property type="entry name" value="HTH_ARAC"/>
    <property type="match status" value="1"/>
</dbReference>
<evidence type="ECO:0000259" key="4">
    <source>
        <dbReference type="PROSITE" id="PS01124"/>
    </source>
</evidence>
<dbReference type="InterPro" id="IPR037923">
    <property type="entry name" value="HTH-like"/>
</dbReference>
<evidence type="ECO:0000256" key="2">
    <source>
        <dbReference type="ARBA" id="ARBA00023125"/>
    </source>
</evidence>
<dbReference type="PANTHER" id="PTHR43280:SF28">
    <property type="entry name" value="HTH-TYPE TRANSCRIPTIONAL ACTIVATOR RHAS"/>
    <property type="match status" value="1"/>
</dbReference>
<dbReference type="InterPro" id="IPR009057">
    <property type="entry name" value="Homeodomain-like_sf"/>
</dbReference>
<protein>
    <submittedName>
        <fullName evidence="5">AraC family transcriptional regulator</fullName>
    </submittedName>
</protein>
<name>A0A4Q2KH38_9FIRM</name>
<evidence type="ECO:0000256" key="3">
    <source>
        <dbReference type="ARBA" id="ARBA00023163"/>
    </source>
</evidence>
<dbReference type="PANTHER" id="PTHR43280">
    <property type="entry name" value="ARAC-FAMILY TRANSCRIPTIONAL REGULATOR"/>
    <property type="match status" value="1"/>
</dbReference>
<dbReference type="RefSeq" id="WP_129226168.1">
    <property type="nucleotide sequence ID" value="NZ_SDOZ01000002.1"/>
</dbReference>
<keyword evidence="2" id="KW-0238">DNA-binding</keyword>
<dbReference type="InterPro" id="IPR014710">
    <property type="entry name" value="RmlC-like_jellyroll"/>
</dbReference>
<evidence type="ECO:0000256" key="1">
    <source>
        <dbReference type="ARBA" id="ARBA00023015"/>
    </source>
</evidence>
<dbReference type="PRINTS" id="PR00032">
    <property type="entry name" value="HTHARAC"/>
</dbReference>
<dbReference type="InterPro" id="IPR020449">
    <property type="entry name" value="Tscrpt_reg_AraC-type_HTH"/>
</dbReference>
<dbReference type="Pfam" id="PF02311">
    <property type="entry name" value="AraC_binding"/>
    <property type="match status" value="1"/>
</dbReference>
<dbReference type="Gene3D" id="1.10.10.60">
    <property type="entry name" value="Homeodomain-like"/>
    <property type="match status" value="1"/>
</dbReference>
<evidence type="ECO:0000313" key="5">
    <source>
        <dbReference type="EMBL" id="RXZ62423.1"/>
    </source>
</evidence>
<dbReference type="SUPFAM" id="SSF51215">
    <property type="entry name" value="Regulatory protein AraC"/>
    <property type="match status" value="1"/>
</dbReference>
<dbReference type="PROSITE" id="PS01124">
    <property type="entry name" value="HTH_ARAC_FAMILY_2"/>
    <property type="match status" value="1"/>
</dbReference>
<feature type="domain" description="HTH araC/xylS-type" evidence="4">
    <location>
        <begin position="155"/>
        <end position="253"/>
    </location>
</feature>
<dbReference type="GO" id="GO:0043565">
    <property type="term" value="F:sequence-specific DNA binding"/>
    <property type="evidence" value="ECO:0007669"/>
    <property type="project" value="InterPro"/>
</dbReference>
<gene>
    <name evidence="5" type="ORF">ESZ91_08510</name>
</gene>
<dbReference type="Gene3D" id="2.60.120.10">
    <property type="entry name" value="Jelly Rolls"/>
    <property type="match status" value="1"/>
</dbReference>
<dbReference type="EMBL" id="SDOZ01000002">
    <property type="protein sequence ID" value="RXZ62423.1"/>
    <property type="molecule type" value="Genomic_DNA"/>
</dbReference>